<gene>
    <name evidence="10" type="ORF">KC729_01675</name>
</gene>
<reference evidence="10" key="2">
    <citation type="journal article" date="2021" name="Microbiome">
        <title>Successional dynamics and alternative stable states in a saline activated sludge microbial community over 9 years.</title>
        <authorList>
            <person name="Wang Y."/>
            <person name="Ye J."/>
            <person name="Ju F."/>
            <person name="Liu L."/>
            <person name="Boyd J.A."/>
            <person name="Deng Y."/>
            <person name="Parks D.H."/>
            <person name="Jiang X."/>
            <person name="Yin X."/>
            <person name="Woodcroft B.J."/>
            <person name="Tyson G.W."/>
            <person name="Hugenholtz P."/>
            <person name="Polz M.F."/>
            <person name="Zhang T."/>
        </authorList>
    </citation>
    <scope>NUCLEOTIDE SEQUENCE</scope>
    <source>
        <strain evidence="10">HKST-UBA01</strain>
    </source>
</reference>
<proteinExistence type="predicted"/>
<protein>
    <submittedName>
        <fullName evidence="10">Glycosyltransferase family 39 protein</fullName>
        <ecNumber evidence="10">2.4.-.-</ecNumber>
    </submittedName>
</protein>
<evidence type="ECO:0000256" key="7">
    <source>
        <dbReference type="ARBA" id="ARBA00023136"/>
    </source>
</evidence>
<keyword evidence="7 8" id="KW-0472">Membrane</keyword>
<keyword evidence="6 8" id="KW-1133">Transmembrane helix</keyword>
<feature type="transmembrane region" description="Helical" evidence="8">
    <location>
        <begin position="253"/>
        <end position="273"/>
    </location>
</feature>
<dbReference type="EMBL" id="JAGQHR010000023">
    <property type="protein sequence ID" value="MCA9726360.1"/>
    <property type="molecule type" value="Genomic_DNA"/>
</dbReference>
<evidence type="ECO:0000259" key="9">
    <source>
        <dbReference type="Pfam" id="PF13231"/>
    </source>
</evidence>
<dbReference type="Pfam" id="PF13231">
    <property type="entry name" value="PMT_2"/>
    <property type="match status" value="1"/>
</dbReference>
<dbReference type="EC" id="2.4.-.-" evidence="10"/>
<keyword evidence="5 8" id="KW-0812">Transmembrane</keyword>
<feature type="transmembrane region" description="Helical" evidence="8">
    <location>
        <begin position="213"/>
        <end position="232"/>
    </location>
</feature>
<evidence type="ECO:0000313" key="11">
    <source>
        <dbReference type="Proteomes" id="UP000697710"/>
    </source>
</evidence>
<comment type="subcellular location">
    <subcellularLocation>
        <location evidence="1">Cell membrane</location>
        <topology evidence="1">Multi-pass membrane protein</topology>
    </subcellularLocation>
</comment>
<evidence type="ECO:0000256" key="5">
    <source>
        <dbReference type="ARBA" id="ARBA00022692"/>
    </source>
</evidence>
<feature type="transmembrane region" description="Helical" evidence="8">
    <location>
        <begin position="321"/>
        <end position="340"/>
    </location>
</feature>
<evidence type="ECO:0000256" key="4">
    <source>
        <dbReference type="ARBA" id="ARBA00022679"/>
    </source>
</evidence>
<feature type="transmembrane region" description="Helical" evidence="8">
    <location>
        <begin position="288"/>
        <end position="309"/>
    </location>
</feature>
<accession>A0A956LVA0</accession>
<dbReference type="PANTHER" id="PTHR33908">
    <property type="entry name" value="MANNOSYLTRANSFERASE YKCB-RELATED"/>
    <property type="match status" value="1"/>
</dbReference>
<evidence type="ECO:0000256" key="3">
    <source>
        <dbReference type="ARBA" id="ARBA00022676"/>
    </source>
</evidence>
<feature type="transmembrane region" description="Helical" evidence="8">
    <location>
        <begin position="12"/>
        <end position="35"/>
    </location>
</feature>
<dbReference type="InterPro" id="IPR050297">
    <property type="entry name" value="LipidA_mod_glycosyltrf_83"/>
</dbReference>
<dbReference type="GO" id="GO:0016763">
    <property type="term" value="F:pentosyltransferase activity"/>
    <property type="evidence" value="ECO:0007669"/>
    <property type="project" value="TreeGrafter"/>
</dbReference>
<dbReference type="AlphaFoldDB" id="A0A956LVA0"/>
<evidence type="ECO:0000256" key="1">
    <source>
        <dbReference type="ARBA" id="ARBA00004651"/>
    </source>
</evidence>
<reference evidence="10" key="1">
    <citation type="submission" date="2020-04" db="EMBL/GenBank/DDBJ databases">
        <authorList>
            <person name="Zhang T."/>
        </authorList>
    </citation>
    <scope>NUCLEOTIDE SEQUENCE</scope>
    <source>
        <strain evidence="10">HKST-UBA01</strain>
    </source>
</reference>
<organism evidence="10 11">
    <name type="scientific">Eiseniibacteriota bacterium</name>
    <dbReference type="NCBI Taxonomy" id="2212470"/>
    <lineage>
        <taxon>Bacteria</taxon>
        <taxon>Candidatus Eiseniibacteriota</taxon>
    </lineage>
</organism>
<feature type="transmembrane region" description="Helical" evidence="8">
    <location>
        <begin position="89"/>
        <end position="110"/>
    </location>
</feature>
<feature type="transmembrane region" description="Helical" evidence="8">
    <location>
        <begin position="168"/>
        <end position="201"/>
    </location>
</feature>
<keyword evidence="2" id="KW-1003">Cell membrane</keyword>
<evidence type="ECO:0000313" key="10">
    <source>
        <dbReference type="EMBL" id="MCA9726360.1"/>
    </source>
</evidence>
<feature type="domain" description="Glycosyltransferase RgtA/B/C/D-like" evidence="9">
    <location>
        <begin position="68"/>
        <end position="197"/>
    </location>
</feature>
<dbReference type="Proteomes" id="UP000697710">
    <property type="component" value="Unassembled WGS sequence"/>
</dbReference>
<feature type="transmembrane region" description="Helical" evidence="8">
    <location>
        <begin position="117"/>
        <end position="134"/>
    </location>
</feature>
<dbReference type="PANTHER" id="PTHR33908:SF11">
    <property type="entry name" value="MEMBRANE PROTEIN"/>
    <property type="match status" value="1"/>
</dbReference>
<evidence type="ECO:0000256" key="2">
    <source>
        <dbReference type="ARBA" id="ARBA00022475"/>
    </source>
</evidence>
<keyword evidence="4 10" id="KW-0808">Transferase</keyword>
<feature type="transmembrane region" description="Helical" evidence="8">
    <location>
        <begin position="346"/>
        <end position="365"/>
    </location>
</feature>
<comment type="caution">
    <text evidence="10">The sequence shown here is derived from an EMBL/GenBank/DDBJ whole genome shotgun (WGS) entry which is preliminary data.</text>
</comment>
<dbReference type="InterPro" id="IPR038731">
    <property type="entry name" value="RgtA/B/C-like"/>
</dbReference>
<evidence type="ECO:0000256" key="6">
    <source>
        <dbReference type="ARBA" id="ARBA00022989"/>
    </source>
</evidence>
<keyword evidence="3 10" id="KW-0328">Glycosyltransferase</keyword>
<dbReference type="GO" id="GO:0009103">
    <property type="term" value="P:lipopolysaccharide biosynthetic process"/>
    <property type="evidence" value="ECO:0007669"/>
    <property type="project" value="UniProtKB-ARBA"/>
</dbReference>
<sequence>MSPDRTNRGDGAPSVPVVPIGVGVLTVAAVFLRWWKLGHQGLWVDEAYTALIANRSFAGIRTALQVDDAPPLFYVFEKPMLAIFGNSEAAVRLFPALCGSLALLATFVIFRRYAPRATSAALLVTGFSSLAIFYSQQARSYSLLHLLSVLSVWTVLRWSDRPTPARALAVVTIALALLYTHNLGVWAVLAASLTALGGWWALGKERGAAKSGLVTLLGAFALGALPWGWNVLQQIGTHRDLNDWMATWWRDHPLALAPLFSTAVFLNGGLGAIRPPVPAPVIDPTNTAIAAVCLVLRVAVAAFAVSGIFRALRPTDRIGRILTIYSAVPLLGLLLTHVGVGPSYVVGRTDTIALFPFLLLVGYGWSKLSRPLRTAALSIWVLVCLLPYAPGVGRSVEKGADRALAQWLGEHIEPGDALVVAMVGRPTLEYYAERQGWLDRLGSFSTFPPVGDENPAAVFPTPLDSVDTYRSQARAIRAAWERTGVSTVWCEGVLLNLEPGFPSMATVPPPDGRFIDANALGYPGSILVYTLLGLEPAPVSARFRRDWMGADRVLLAIPRTRWIPVDSLPPVEATTP</sequence>
<dbReference type="GO" id="GO:0005886">
    <property type="term" value="C:plasma membrane"/>
    <property type="evidence" value="ECO:0007669"/>
    <property type="project" value="UniProtKB-SubCell"/>
</dbReference>
<evidence type="ECO:0000256" key="8">
    <source>
        <dbReference type="SAM" id="Phobius"/>
    </source>
</evidence>
<name>A0A956LVA0_UNCEI</name>